<evidence type="ECO:0000313" key="2">
    <source>
        <dbReference type="Proteomes" id="UP000287247"/>
    </source>
</evidence>
<reference evidence="2" key="1">
    <citation type="submission" date="2017-05" db="EMBL/GenBank/DDBJ databases">
        <title>Physiological properties and genetic analysis related to exopolysaccharide production of fresh-water unicellular cyanobacterium Aphanothece sacrum, Suizenji Nori, that has been cultured as a food source in Japan.</title>
        <authorList>
            <person name="Kanesaki Y."/>
            <person name="Yoshikawa S."/>
            <person name="Ohki K."/>
        </authorList>
    </citation>
    <scope>NUCLEOTIDE SEQUENCE [LARGE SCALE GENOMIC DNA]</scope>
    <source>
        <strain evidence="2">FPU1</strain>
    </source>
</reference>
<dbReference type="Gene3D" id="3.10.450.530">
    <property type="entry name" value="Ribonuclease toxin, BrnT, of type II toxin-antitoxin system"/>
    <property type="match status" value="1"/>
</dbReference>
<evidence type="ECO:0000313" key="1">
    <source>
        <dbReference type="EMBL" id="GBF82749.1"/>
    </source>
</evidence>
<accession>A0A401INC6</accession>
<keyword evidence="2" id="KW-1185">Reference proteome</keyword>
<comment type="caution">
    <text evidence="1">The sequence shown here is derived from an EMBL/GenBank/DDBJ whole genome shotgun (WGS) entry which is preliminary data.</text>
</comment>
<sequence length="91" mass="10809">MQFEWNPEKAEINLNKHGVSFKEGVTVFYDDFSVTFPDPDHSFREMRYLTIGLSKDNRLLVISHTDRDKRIRIISVRLATKKERKFYESGL</sequence>
<dbReference type="AlphaFoldDB" id="A0A401INC6"/>
<evidence type="ECO:0008006" key="3">
    <source>
        <dbReference type="Google" id="ProtNLM"/>
    </source>
</evidence>
<dbReference type="InterPro" id="IPR038573">
    <property type="entry name" value="BrnT_sf"/>
</dbReference>
<gene>
    <name evidence="1" type="ORF">AsFPU1_4183</name>
</gene>
<organism evidence="1 2">
    <name type="scientific">Aphanothece sacrum FPU1</name>
    <dbReference type="NCBI Taxonomy" id="1920663"/>
    <lineage>
        <taxon>Bacteria</taxon>
        <taxon>Bacillati</taxon>
        <taxon>Cyanobacteriota</taxon>
        <taxon>Cyanophyceae</taxon>
        <taxon>Oscillatoriophycideae</taxon>
        <taxon>Chroococcales</taxon>
        <taxon>Aphanothecaceae</taxon>
        <taxon>Aphanothece</taxon>
    </lineage>
</organism>
<protein>
    <recommendedName>
        <fullName evidence="3">BrnT family toxin</fullName>
    </recommendedName>
</protein>
<dbReference type="OrthoDB" id="428036at2"/>
<proteinExistence type="predicted"/>
<dbReference type="RefSeq" id="WP_124973240.1">
    <property type="nucleotide sequence ID" value="NZ_BDQK01000017.1"/>
</dbReference>
<dbReference type="EMBL" id="BDQK01000017">
    <property type="protein sequence ID" value="GBF82749.1"/>
    <property type="molecule type" value="Genomic_DNA"/>
</dbReference>
<name>A0A401INC6_APHSA</name>
<dbReference type="Pfam" id="PF04365">
    <property type="entry name" value="BrnT_toxin"/>
    <property type="match status" value="1"/>
</dbReference>
<dbReference type="Proteomes" id="UP000287247">
    <property type="component" value="Unassembled WGS sequence"/>
</dbReference>
<dbReference type="InterPro" id="IPR007460">
    <property type="entry name" value="BrnT_toxin"/>
</dbReference>